<protein>
    <submittedName>
        <fullName evidence="4">Uncharacterized protein YegL</fullName>
    </submittedName>
</protein>
<keyword evidence="2" id="KW-0812">Transmembrane</keyword>
<feature type="chain" id="PRO_5045449417" evidence="3">
    <location>
        <begin position="33"/>
        <end position="721"/>
    </location>
</feature>
<reference evidence="4 5" key="1">
    <citation type="submission" date="2023-07" db="EMBL/GenBank/DDBJ databases">
        <title>Genomic Encyclopedia of Type Strains, Phase IV (KMG-IV): sequencing the most valuable type-strain genomes for metagenomic binning, comparative biology and taxonomic classification.</title>
        <authorList>
            <person name="Goeker M."/>
        </authorList>
    </citation>
    <scope>NUCLEOTIDE SEQUENCE [LARGE SCALE GENOMIC DNA]</scope>
    <source>
        <strain evidence="4 5">DSM 16784</strain>
    </source>
</reference>
<name>A0ABU0DYZ2_9FIRM</name>
<dbReference type="Proteomes" id="UP001230220">
    <property type="component" value="Unassembled WGS sequence"/>
</dbReference>
<feature type="transmembrane region" description="Helical" evidence="2">
    <location>
        <begin position="697"/>
        <end position="715"/>
    </location>
</feature>
<dbReference type="InterPro" id="IPR036465">
    <property type="entry name" value="vWFA_dom_sf"/>
</dbReference>
<sequence>MKKIIKKIGKLTGVCLLLCTILLTGMSSQLNADTALRDKNTNTAYITEKTAEWTSVEDYLAELTLKINGTEQVDSMDVVIVLDRSGSMDMNFIQEVNDGNGGTYGTHNASSPCLNQEHFYLKETTDIPSVIPSSEDDMYYDEAAQRLTVYNAEKKAWVVLDTSDRVHLYYQFGLNVADPDNLELAAYHFKHDGENFIRISEYDTTDTRKGSSEGIWDHADEHEGCYDRWIEAKKAVETFSDKLLAINEEQGLTGDDANTIALVPFSMRDETLVHRLNNGTKNYRDWLVQNNYFDGTGVTVESDGSLSGTYDSKVDWTDNASDISTALSSMFTTHTTDYVYGLSEAYNMLDERSAQAKANKDAVVIVLSDGTPDPATGTFSSGGNIYAFYNTDTHIYGLADAIKADVNDIITGTFWSQISGSYQRHSVDPSILARDSSNNIIGAYGQDAEIITVGYMLDSQNSKDRLSNIASNSNYIDIPADAQGSTENYLSDKLLSSVIMPGGRNAVLRDEVSEYYYVPDDAVLPAGVTIEGTIEDGQTIVWEIGNIYKYTKENEPSITIPLVLKGEYRDVASTTYYPTNNDNPQVDLTTPSSGPDGEDTGAKLYYTDMDGNSRYDTIGTPKLPVYPKEKEKPVDPKEPETPIDPKEPEKPTPPIIEKPSIDTEIPTIVGKEVEDLLNIVMKPSTSPMAGDDTTINLYWYLLFIGISGVLGVYYLRRKYEN</sequence>
<evidence type="ECO:0000313" key="4">
    <source>
        <dbReference type="EMBL" id="MDQ0359847.1"/>
    </source>
</evidence>
<dbReference type="Gene3D" id="3.40.50.410">
    <property type="entry name" value="von Willebrand factor, type A domain"/>
    <property type="match status" value="1"/>
</dbReference>
<feature type="signal peptide" evidence="3">
    <location>
        <begin position="1"/>
        <end position="32"/>
    </location>
</feature>
<keyword evidence="2" id="KW-1133">Transmembrane helix</keyword>
<keyword evidence="5" id="KW-1185">Reference proteome</keyword>
<keyword evidence="3" id="KW-0732">Signal</keyword>
<keyword evidence="2" id="KW-0472">Membrane</keyword>
<gene>
    <name evidence="4" type="ORF">J2S15_000578</name>
</gene>
<feature type="region of interest" description="Disordered" evidence="1">
    <location>
        <begin position="575"/>
        <end position="659"/>
    </location>
</feature>
<dbReference type="SUPFAM" id="SSF53300">
    <property type="entry name" value="vWA-like"/>
    <property type="match status" value="1"/>
</dbReference>
<evidence type="ECO:0000256" key="2">
    <source>
        <dbReference type="SAM" id="Phobius"/>
    </source>
</evidence>
<feature type="compositionally biased region" description="Polar residues" evidence="1">
    <location>
        <begin position="575"/>
        <end position="593"/>
    </location>
</feature>
<dbReference type="RefSeq" id="WP_307405305.1">
    <property type="nucleotide sequence ID" value="NZ_JAUSUR010000001.1"/>
</dbReference>
<feature type="compositionally biased region" description="Basic and acidic residues" evidence="1">
    <location>
        <begin position="627"/>
        <end position="650"/>
    </location>
</feature>
<evidence type="ECO:0000313" key="5">
    <source>
        <dbReference type="Proteomes" id="UP001230220"/>
    </source>
</evidence>
<dbReference type="EMBL" id="JAUSUR010000001">
    <property type="protein sequence ID" value="MDQ0359847.1"/>
    <property type="molecule type" value="Genomic_DNA"/>
</dbReference>
<accession>A0ABU0DYZ2</accession>
<comment type="caution">
    <text evidence="4">The sequence shown here is derived from an EMBL/GenBank/DDBJ whole genome shotgun (WGS) entry which is preliminary data.</text>
</comment>
<evidence type="ECO:0000256" key="1">
    <source>
        <dbReference type="SAM" id="MobiDB-lite"/>
    </source>
</evidence>
<proteinExistence type="predicted"/>
<organism evidence="4 5">
    <name type="scientific">Breznakia pachnodae</name>
    <dbReference type="NCBI Taxonomy" id="265178"/>
    <lineage>
        <taxon>Bacteria</taxon>
        <taxon>Bacillati</taxon>
        <taxon>Bacillota</taxon>
        <taxon>Erysipelotrichia</taxon>
        <taxon>Erysipelotrichales</taxon>
        <taxon>Erysipelotrichaceae</taxon>
        <taxon>Breznakia</taxon>
    </lineage>
</organism>
<evidence type="ECO:0000256" key="3">
    <source>
        <dbReference type="SAM" id="SignalP"/>
    </source>
</evidence>